<dbReference type="AlphaFoldDB" id="A0A2P8H9Q1"/>
<comment type="catalytic activity">
    <reaction evidence="1 5">
        <text>3-dehydroquinate = 3-dehydroshikimate + H2O</text>
        <dbReference type="Rhea" id="RHEA:21096"/>
        <dbReference type="ChEBI" id="CHEBI:15377"/>
        <dbReference type="ChEBI" id="CHEBI:16630"/>
        <dbReference type="ChEBI" id="CHEBI:32364"/>
        <dbReference type="EC" id="4.2.1.10"/>
    </reaction>
</comment>
<dbReference type="FunFam" id="3.20.20.70:FF:000047">
    <property type="entry name" value="3-dehydroquinate dehydratase"/>
    <property type="match status" value="1"/>
</dbReference>
<feature type="binding site" evidence="5">
    <location>
        <position position="236"/>
    </location>
    <ligand>
        <name>3-dehydroquinate</name>
        <dbReference type="ChEBI" id="CHEBI:32364"/>
    </ligand>
</feature>
<sequence>MVRLQVRQAELAPFAMNICTSIVGRTKAEVLNQVKALVAEKPDVLEWRADFYEDLKASEQVKALAGEIREAAGEIPVIFTIRSEREGGEPIQLQEAEKVALIETLAATGALDIFDYELSGGKAHIETVKAAVQAYGAKLLLSFHDFDKTPEPDVLQTILSDCEAYGADIGKVAVMPHTSRDVLQVHEVTLAAVENARIPLITIAMGRLGAPTRITGASFGSALTFAAGEQSSAPGQVPLGLMQGVQQVLGDDAGRLS</sequence>
<comment type="function">
    <text evidence="5">Involved in the third step of the chorismate pathway, which leads to the biosynthesis of aromatic amino acids. Catalyzes the cis-dehydration of 3-dehydroquinate (DHQ) and introduces the first double bond of the aromatic ring to yield 3-dehydroshikimate.</text>
</comment>
<evidence type="ECO:0000256" key="2">
    <source>
        <dbReference type="ARBA" id="ARBA00023141"/>
    </source>
</evidence>
<dbReference type="HAMAP" id="MF_00214">
    <property type="entry name" value="AroD"/>
    <property type="match status" value="1"/>
</dbReference>
<evidence type="ECO:0000256" key="5">
    <source>
        <dbReference type="HAMAP-Rule" id="MF_00214"/>
    </source>
</evidence>
<dbReference type="Gene3D" id="3.20.20.70">
    <property type="entry name" value="Aldolase class I"/>
    <property type="match status" value="1"/>
</dbReference>
<dbReference type="CDD" id="cd00502">
    <property type="entry name" value="DHQase_I"/>
    <property type="match status" value="1"/>
</dbReference>
<reference evidence="6 7" key="1">
    <citation type="submission" date="2018-03" db="EMBL/GenBank/DDBJ databases">
        <title>Genomic Encyclopedia of Type Strains, Phase III (KMG-III): the genomes of soil and plant-associated and newly described type strains.</title>
        <authorList>
            <person name="Whitman W."/>
        </authorList>
    </citation>
    <scope>NUCLEOTIDE SEQUENCE [LARGE SCALE GENOMIC DNA]</scope>
    <source>
        <strain evidence="6 7">CGMCC 1.07653</strain>
    </source>
</reference>
<dbReference type="GO" id="GO:0009423">
    <property type="term" value="P:chorismate biosynthetic process"/>
    <property type="evidence" value="ECO:0007669"/>
    <property type="project" value="UniProtKB-UniRule"/>
</dbReference>
<keyword evidence="2 5" id="KW-0057">Aromatic amino acid biosynthesis</keyword>
<feature type="binding site" evidence="5">
    <location>
        <position position="21"/>
    </location>
    <ligand>
        <name>3-dehydroquinate</name>
        <dbReference type="ChEBI" id="CHEBI:32364"/>
    </ligand>
</feature>
<dbReference type="UniPathway" id="UPA00053">
    <property type="reaction ID" value="UER00086"/>
</dbReference>
<comment type="pathway">
    <text evidence="5">Metabolic intermediate biosynthesis; chorismate biosynthesis; chorismate from D-erythrose 4-phosphate and phosphoenolpyruvate: step 3/7.</text>
</comment>
<feature type="binding site" evidence="5">
    <location>
        <position position="82"/>
    </location>
    <ligand>
        <name>3-dehydroquinate</name>
        <dbReference type="ChEBI" id="CHEBI:32364"/>
    </ligand>
</feature>
<dbReference type="PANTHER" id="PTHR43699">
    <property type="entry name" value="3-DEHYDROQUINATE DEHYDRATASE"/>
    <property type="match status" value="1"/>
</dbReference>
<gene>
    <name evidence="5" type="primary">aroD</name>
    <name evidence="6" type="ORF">B0H94_11249</name>
</gene>
<dbReference type="GO" id="GO:0046279">
    <property type="term" value="P:3,4-dihydroxybenzoate biosynthetic process"/>
    <property type="evidence" value="ECO:0007669"/>
    <property type="project" value="TreeGrafter"/>
</dbReference>
<accession>A0A2P8H9Q1</accession>
<comment type="subunit">
    <text evidence="5">Homodimer.</text>
</comment>
<protein>
    <recommendedName>
        <fullName evidence="5">3-dehydroquinate dehydratase</fullName>
        <shortName evidence="5">3-dehydroquinase</shortName>
        <ecNumber evidence="5">4.2.1.10</ecNumber>
    </recommendedName>
    <alternativeName>
        <fullName evidence="5">Type I DHQase</fullName>
    </alternativeName>
    <alternativeName>
        <fullName evidence="5">Type I dehydroquinase</fullName>
        <shortName evidence="5">DHQ1</shortName>
    </alternativeName>
</protein>
<dbReference type="EMBL" id="PYAV01000012">
    <property type="protein sequence ID" value="PSL42966.1"/>
    <property type="molecule type" value="Genomic_DNA"/>
</dbReference>
<dbReference type="Pfam" id="PF01487">
    <property type="entry name" value="DHquinase_I"/>
    <property type="match status" value="1"/>
</dbReference>
<dbReference type="EC" id="4.2.1.10" evidence="5"/>
<dbReference type="RefSeq" id="WP_181315390.1">
    <property type="nucleotide sequence ID" value="NZ_PYAV01000012.1"/>
</dbReference>
<evidence type="ECO:0000313" key="7">
    <source>
        <dbReference type="Proteomes" id="UP000242310"/>
    </source>
</evidence>
<comment type="similarity">
    <text evidence="5">Belongs to the type-I 3-dehydroquinase family.</text>
</comment>
<dbReference type="SUPFAM" id="SSF51569">
    <property type="entry name" value="Aldolase"/>
    <property type="match status" value="1"/>
</dbReference>
<evidence type="ECO:0000313" key="6">
    <source>
        <dbReference type="EMBL" id="PSL42966.1"/>
    </source>
</evidence>
<keyword evidence="4 5" id="KW-0704">Schiff base</keyword>
<dbReference type="GO" id="GO:0003855">
    <property type="term" value="F:3-dehydroquinate dehydratase activity"/>
    <property type="evidence" value="ECO:0007669"/>
    <property type="project" value="UniProtKB-UniRule"/>
</dbReference>
<evidence type="ECO:0000256" key="4">
    <source>
        <dbReference type="ARBA" id="ARBA00023270"/>
    </source>
</evidence>
<feature type="binding site" evidence="5">
    <location>
        <position position="232"/>
    </location>
    <ligand>
        <name>3-dehydroquinate</name>
        <dbReference type="ChEBI" id="CHEBI:32364"/>
    </ligand>
</feature>
<dbReference type="InterPro" id="IPR013785">
    <property type="entry name" value="Aldolase_TIM"/>
</dbReference>
<evidence type="ECO:0000256" key="1">
    <source>
        <dbReference type="ARBA" id="ARBA00001864"/>
    </source>
</evidence>
<name>A0A2P8H9Q1_9BACI</name>
<feature type="binding site" evidence="5">
    <location>
        <begin position="46"/>
        <end position="48"/>
    </location>
    <ligand>
        <name>3-dehydroquinate</name>
        <dbReference type="ChEBI" id="CHEBI:32364"/>
    </ligand>
</feature>
<dbReference type="GO" id="GO:0008652">
    <property type="term" value="P:amino acid biosynthetic process"/>
    <property type="evidence" value="ECO:0007669"/>
    <property type="project" value="UniProtKB-KW"/>
</dbReference>
<feature type="binding site" evidence="5">
    <location>
        <position position="213"/>
    </location>
    <ligand>
        <name>3-dehydroquinate</name>
        <dbReference type="ChEBI" id="CHEBI:32364"/>
    </ligand>
</feature>
<feature type="active site" description="Schiff-base intermediate with substrate" evidence="5">
    <location>
        <position position="171"/>
    </location>
</feature>
<feature type="active site" description="Proton donor/acceptor" evidence="5">
    <location>
        <position position="144"/>
    </location>
</feature>
<proteinExistence type="inferred from homology"/>
<dbReference type="GO" id="GO:0009073">
    <property type="term" value="P:aromatic amino acid family biosynthetic process"/>
    <property type="evidence" value="ECO:0007669"/>
    <property type="project" value="UniProtKB-KW"/>
</dbReference>
<keyword evidence="3 5" id="KW-0456">Lyase</keyword>
<dbReference type="NCBIfam" id="TIGR01093">
    <property type="entry name" value="aroD"/>
    <property type="match status" value="1"/>
</dbReference>
<keyword evidence="5" id="KW-0028">Amino-acid biosynthesis</keyword>
<dbReference type="InterPro" id="IPR050146">
    <property type="entry name" value="Type-I_3-dehydroquinase"/>
</dbReference>
<organism evidence="6 7">
    <name type="scientific">Salsuginibacillus halophilus</name>
    <dbReference type="NCBI Taxonomy" id="517424"/>
    <lineage>
        <taxon>Bacteria</taxon>
        <taxon>Bacillati</taxon>
        <taxon>Bacillota</taxon>
        <taxon>Bacilli</taxon>
        <taxon>Bacillales</taxon>
        <taxon>Bacillaceae</taxon>
        <taxon>Salsuginibacillus</taxon>
    </lineage>
</organism>
<dbReference type="InterPro" id="IPR001381">
    <property type="entry name" value="DHquinase_I"/>
</dbReference>
<keyword evidence="7" id="KW-1185">Reference proteome</keyword>
<evidence type="ECO:0000256" key="3">
    <source>
        <dbReference type="ARBA" id="ARBA00023239"/>
    </source>
</evidence>
<dbReference type="Proteomes" id="UP000242310">
    <property type="component" value="Unassembled WGS sequence"/>
</dbReference>
<comment type="caution">
    <text evidence="6">The sequence shown here is derived from an EMBL/GenBank/DDBJ whole genome shotgun (WGS) entry which is preliminary data.</text>
</comment>
<dbReference type="PANTHER" id="PTHR43699:SF1">
    <property type="entry name" value="3-DEHYDROQUINATE DEHYDRATASE"/>
    <property type="match status" value="1"/>
</dbReference>